<name>A0ABS4MDI9_9LACO</name>
<reference evidence="2 3" key="1">
    <citation type="submission" date="2021-03" db="EMBL/GenBank/DDBJ databases">
        <title>Genomic Encyclopedia of Type Strains, Phase IV (KMG-IV): sequencing the most valuable type-strain genomes for metagenomic binning, comparative biology and taxonomic classification.</title>
        <authorList>
            <person name="Goeker M."/>
        </authorList>
    </citation>
    <scope>NUCLEOTIDE SEQUENCE [LARGE SCALE GENOMIC DNA]</scope>
    <source>
        <strain evidence="2 3">DSM 101872</strain>
    </source>
</reference>
<evidence type="ECO:0000313" key="2">
    <source>
        <dbReference type="EMBL" id="MBP2057406.1"/>
    </source>
</evidence>
<keyword evidence="1" id="KW-0472">Membrane</keyword>
<evidence type="ECO:0000256" key="1">
    <source>
        <dbReference type="SAM" id="Phobius"/>
    </source>
</evidence>
<comment type="caution">
    <text evidence="2">The sequence shown here is derived from an EMBL/GenBank/DDBJ whole genome shotgun (WGS) entry which is preliminary data.</text>
</comment>
<keyword evidence="1" id="KW-0812">Transmembrane</keyword>
<protein>
    <submittedName>
        <fullName evidence="2">Uncharacterized protein</fullName>
    </submittedName>
</protein>
<dbReference type="Proteomes" id="UP001519292">
    <property type="component" value="Unassembled WGS sequence"/>
</dbReference>
<keyword evidence="1" id="KW-1133">Transmembrane helix</keyword>
<feature type="transmembrane region" description="Helical" evidence="1">
    <location>
        <begin position="12"/>
        <end position="32"/>
    </location>
</feature>
<sequence length="256" mass="28815">MANRQHLSPKIIGLVIGIIAAVLILSASYIILSKPSSSTLLSNSSTTTINSARSVIKIKSSKENVTQTLEFNDQINHIALTSNPANSQDQNYWSSQDRVYTKLKDKWYYLDISNKQAYKMFFGTMFSSSKKLFTSHNFDKFDRAALDKLKVKLDGLSGYHISYQGSDADIIKGILESSQVTNSQATPLANQIEKVVLNIKTDRHQNLRDLEYKLIYKQDMGSISFHLSNINEVNKLTIPKNITSQAKETSLENLQK</sequence>
<keyword evidence="3" id="KW-1185">Reference proteome</keyword>
<evidence type="ECO:0000313" key="3">
    <source>
        <dbReference type="Proteomes" id="UP001519292"/>
    </source>
</evidence>
<dbReference type="RefSeq" id="WP_209686151.1">
    <property type="nucleotide sequence ID" value="NZ_JAGGLU010000002.1"/>
</dbReference>
<dbReference type="EMBL" id="JAGGLU010000002">
    <property type="protein sequence ID" value="MBP2057406.1"/>
    <property type="molecule type" value="Genomic_DNA"/>
</dbReference>
<gene>
    <name evidence="2" type="ORF">J2Z60_000570</name>
</gene>
<organism evidence="2 3">
    <name type="scientific">Lactobacillus colini</name>
    <dbReference type="NCBI Taxonomy" id="1819254"/>
    <lineage>
        <taxon>Bacteria</taxon>
        <taxon>Bacillati</taxon>
        <taxon>Bacillota</taxon>
        <taxon>Bacilli</taxon>
        <taxon>Lactobacillales</taxon>
        <taxon>Lactobacillaceae</taxon>
        <taxon>Lactobacillus</taxon>
    </lineage>
</organism>
<accession>A0ABS4MDI9</accession>
<proteinExistence type="predicted"/>